<dbReference type="EMBL" id="JABSTR010003093">
    <property type="protein sequence ID" value="KAH9384770.1"/>
    <property type="molecule type" value="Genomic_DNA"/>
</dbReference>
<dbReference type="VEuPathDB" id="VectorBase:HLOH_040006"/>
<dbReference type="OMA" id="HCESGKE"/>
<dbReference type="Proteomes" id="UP000821853">
    <property type="component" value="Unassembled WGS sequence"/>
</dbReference>
<proteinExistence type="predicted"/>
<comment type="caution">
    <text evidence="1">The sequence shown here is derived from an EMBL/GenBank/DDBJ whole genome shotgun (WGS) entry which is preliminary data.</text>
</comment>
<sequence>MVWSRAPPLTNCPKSWQPTNHAYYMPECWAILRRQWSHSNPMYHCTSKYIKTYADFSLAADTPRNSALCCSLCGELGHRQDMSAPIPTWLCALCATRRTLQPDMTAAPSANFVDWTTPRPARTAEKSSVLHLCRCGSGNEP</sequence>
<keyword evidence="2" id="KW-1185">Reference proteome</keyword>
<evidence type="ECO:0000313" key="1">
    <source>
        <dbReference type="EMBL" id="KAH9384770.1"/>
    </source>
</evidence>
<reference evidence="1 2" key="1">
    <citation type="journal article" date="2020" name="Cell">
        <title>Large-Scale Comparative Analyses of Tick Genomes Elucidate Their Genetic Diversity and Vector Capacities.</title>
        <authorList>
            <consortium name="Tick Genome and Microbiome Consortium (TIGMIC)"/>
            <person name="Jia N."/>
            <person name="Wang J."/>
            <person name="Shi W."/>
            <person name="Du L."/>
            <person name="Sun Y."/>
            <person name="Zhan W."/>
            <person name="Jiang J.F."/>
            <person name="Wang Q."/>
            <person name="Zhang B."/>
            <person name="Ji P."/>
            <person name="Bell-Sakyi L."/>
            <person name="Cui X.M."/>
            <person name="Yuan T.T."/>
            <person name="Jiang B.G."/>
            <person name="Yang W.F."/>
            <person name="Lam T.T."/>
            <person name="Chang Q.C."/>
            <person name="Ding S.J."/>
            <person name="Wang X.J."/>
            <person name="Zhu J.G."/>
            <person name="Ruan X.D."/>
            <person name="Zhao L."/>
            <person name="Wei J.T."/>
            <person name="Ye R.Z."/>
            <person name="Que T.C."/>
            <person name="Du C.H."/>
            <person name="Zhou Y.H."/>
            <person name="Cheng J.X."/>
            <person name="Dai P.F."/>
            <person name="Guo W.B."/>
            <person name="Han X.H."/>
            <person name="Huang E.J."/>
            <person name="Li L.F."/>
            <person name="Wei W."/>
            <person name="Gao Y.C."/>
            <person name="Liu J.Z."/>
            <person name="Shao H.Z."/>
            <person name="Wang X."/>
            <person name="Wang C.C."/>
            <person name="Yang T.C."/>
            <person name="Huo Q.B."/>
            <person name="Li W."/>
            <person name="Chen H.Y."/>
            <person name="Chen S.E."/>
            <person name="Zhou L.G."/>
            <person name="Ni X.B."/>
            <person name="Tian J.H."/>
            <person name="Sheng Y."/>
            <person name="Liu T."/>
            <person name="Pan Y.S."/>
            <person name="Xia L.Y."/>
            <person name="Li J."/>
            <person name="Zhao F."/>
            <person name="Cao W.C."/>
        </authorList>
    </citation>
    <scope>NUCLEOTIDE SEQUENCE [LARGE SCALE GENOMIC DNA]</scope>
    <source>
        <strain evidence="1">HaeL-2018</strain>
    </source>
</reference>
<accession>A0A9J6HCE3</accession>
<name>A0A9J6HCE3_HAELO</name>
<dbReference type="AlphaFoldDB" id="A0A9J6HCE3"/>
<organism evidence="1 2">
    <name type="scientific">Haemaphysalis longicornis</name>
    <name type="common">Bush tick</name>
    <dbReference type="NCBI Taxonomy" id="44386"/>
    <lineage>
        <taxon>Eukaryota</taxon>
        <taxon>Metazoa</taxon>
        <taxon>Ecdysozoa</taxon>
        <taxon>Arthropoda</taxon>
        <taxon>Chelicerata</taxon>
        <taxon>Arachnida</taxon>
        <taxon>Acari</taxon>
        <taxon>Parasitiformes</taxon>
        <taxon>Ixodida</taxon>
        <taxon>Ixodoidea</taxon>
        <taxon>Ixodidae</taxon>
        <taxon>Haemaphysalinae</taxon>
        <taxon>Haemaphysalis</taxon>
    </lineage>
</organism>
<gene>
    <name evidence="1" type="ORF">HPB48_026783</name>
</gene>
<protein>
    <submittedName>
        <fullName evidence="1">Uncharacterized protein</fullName>
    </submittedName>
</protein>
<evidence type="ECO:0000313" key="2">
    <source>
        <dbReference type="Proteomes" id="UP000821853"/>
    </source>
</evidence>